<dbReference type="GO" id="GO:0016787">
    <property type="term" value="F:hydrolase activity"/>
    <property type="evidence" value="ECO:0007669"/>
    <property type="project" value="UniProtKB-KW"/>
</dbReference>
<dbReference type="GO" id="GO:0004386">
    <property type="term" value="F:helicase activity"/>
    <property type="evidence" value="ECO:0007669"/>
    <property type="project" value="UniProtKB-KW"/>
</dbReference>
<dbReference type="AlphaFoldDB" id="A0A4P7AHY7"/>
<accession>A0A4P7AHY7</accession>
<reference evidence="6 7" key="1">
    <citation type="submission" date="2019-03" db="EMBL/GenBank/DDBJ databases">
        <title>Complete genome sequence of Spiroplasma gladiatoris TG-1 (DSM 22552).</title>
        <authorList>
            <person name="Lin Y.-C."/>
            <person name="Chou L."/>
            <person name="Kuo C.-H."/>
        </authorList>
    </citation>
    <scope>NUCLEOTIDE SEQUENCE [LARGE SCALE GENOMIC DNA]</scope>
    <source>
        <strain evidence="6 7">TG-1</strain>
    </source>
</reference>
<keyword evidence="1" id="KW-0547">Nucleotide-binding</keyword>
<dbReference type="Proteomes" id="UP000294309">
    <property type="component" value="Chromosome"/>
</dbReference>
<dbReference type="RefSeq" id="WP_134297638.1">
    <property type="nucleotide sequence ID" value="NZ_CP038013.1"/>
</dbReference>
<evidence type="ECO:0000256" key="3">
    <source>
        <dbReference type="ARBA" id="ARBA00022806"/>
    </source>
</evidence>
<dbReference type="GO" id="GO:0005524">
    <property type="term" value="F:ATP binding"/>
    <property type="evidence" value="ECO:0007669"/>
    <property type="project" value="UniProtKB-KW"/>
</dbReference>
<keyword evidence="3 6" id="KW-0347">Helicase</keyword>
<dbReference type="InterPro" id="IPR027417">
    <property type="entry name" value="P-loop_NTPase"/>
</dbReference>
<dbReference type="OrthoDB" id="5318045at2"/>
<dbReference type="SUPFAM" id="SSF52540">
    <property type="entry name" value="P-loop containing nucleoside triphosphate hydrolases"/>
    <property type="match status" value="1"/>
</dbReference>
<dbReference type="InterPro" id="IPR014016">
    <property type="entry name" value="UvrD-like_ATP-bd"/>
</dbReference>
<keyword evidence="7" id="KW-1185">Reference proteome</keyword>
<evidence type="ECO:0000313" key="7">
    <source>
        <dbReference type="Proteomes" id="UP000294309"/>
    </source>
</evidence>
<evidence type="ECO:0000256" key="2">
    <source>
        <dbReference type="ARBA" id="ARBA00022801"/>
    </source>
</evidence>
<protein>
    <submittedName>
        <fullName evidence="6">DEXDc helicase</fullName>
    </submittedName>
</protein>
<dbReference type="Pfam" id="PF00580">
    <property type="entry name" value="UvrD-helicase"/>
    <property type="match status" value="1"/>
</dbReference>
<dbReference type="EMBL" id="CP038013">
    <property type="protein sequence ID" value="QBQ07857.1"/>
    <property type="molecule type" value="Genomic_DNA"/>
</dbReference>
<organism evidence="6 7">
    <name type="scientific">Spiroplasma gladiatoris</name>
    <dbReference type="NCBI Taxonomy" id="2143"/>
    <lineage>
        <taxon>Bacteria</taxon>
        <taxon>Bacillati</taxon>
        <taxon>Mycoplasmatota</taxon>
        <taxon>Mollicutes</taxon>
        <taxon>Entomoplasmatales</taxon>
        <taxon>Spiroplasmataceae</taxon>
        <taxon>Spiroplasma</taxon>
    </lineage>
</organism>
<keyword evidence="4" id="KW-0067">ATP-binding</keyword>
<proteinExistence type="predicted"/>
<keyword evidence="2" id="KW-0378">Hydrolase</keyword>
<name>A0A4P7AHY7_9MOLU</name>
<evidence type="ECO:0000256" key="1">
    <source>
        <dbReference type="ARBA" id="ARBA00022741"/>
    </source>
</evidence>
<evidence type="ECO:0000313" key="6">
    <source>
        <dbReference type="EMBL" id="QBQ07857.1"/>
    </source>
</evidence>
<evidence type="ECO:0000256" key="4">
    <source>
        <dbReference type="ARBA" id="ARBA00022840"/>
    </source>
</evidence>
<dbReference type="Gene3D" id="3.40.50.300">
    <property type="entry name" value="P-loop containing nucleotide triphosphate hydrolases"/>
    <property type="match status" value="1"/>
</dbReference>
<sequence length="87" mass="9791">MSFIPSDEQVSILKSLKEGKNLKIEAVAGSGKTTTCLYLAKNCLNKKFLLLTFNKDLSSDNNHKIEKLGLTNIKSYTFHSFFGHCYN</sequence>
<evidence type="ECO:0000259" key="5">
    <source>
        <dbReference type="Pfam" id="PF00580"/>
    </source>
</evidence>
<feature type="domain" description="UvrD-like helicase ATP-binding" evidence="5">
    <location>
        <begin position="9"/>
        <end position="81"/>
    </location>
</feature>
<dbReference type="KEGG" id="sgq:SGLAD_v1c06580"/>
<gene>
    <name evidence="6" type="ORF">SGLAD_v1c06580</name>
</gene>